<reference evidence="2 3" key="1">
    <citation type="submission" date="2016-04" db="EMBL/GenBank/DDBJ databases">
        <title>The genome of Intoshia linei affirms orthonectids as highly simplified spiralians.</title>
        <authorList>
            <person name="Mikhailov K.V."/>
            <person name="Slusarev G.S."/>
            <person name="Nikitin M.A."/>
            <person name="Logacheva M.D."/>
            <person name="Penin A."/>
            <person name="Aleoshin V."/>
            <person name="Panchin Y.V."/>
        </authorList>
    </citation>
    <scope>NUCLEOTIDE SEQUENCE [LARGE SCALE GENOMIC DNA]</scope>
    <source>
        <strain evidence="2">Intl2013</strain>
        <tissue evidence="2">Whole animal</tissue>
    </source>
</reference>
<dbReference type="AlphaFoldDB" id="A0A177B1Q8"/>
<gene>
    <name evidence="2" type="ORF">A3Q56_04044</name>
</gene>
<dbReference type="Proteomes" id="UP000078046">
    <property type="component" value="Unassembled WGS sequence"/>
</dbReference>
<dbReference type="EMBL" id="LWCA01000493">
    <property type="protein sequence ID" value="OAF68209.1"/>
    <property type="molecule type" value="Genomic_DNA"/>
</dbReference>
<sequence>MDLKNFVSDIILSNTFQKIYDKENVNSIEYLKVLKYSEDEYKCSEKKLKEQYNKQIINSIENYKTISKKIQTELENLSSSKEICVEMQSNQLNKFQNDIAQYSEKIEQTNENIQSCRESINELSEIQKKLDKYISIAQADQQNCEQILSFIKENSTNISKIINDQIEEARLMTEEQTATSAKLNISIDELKEKIKKLIYTNKTQTQIMTLNINTIKVNVDEKRNEIIRLVHF</sequence>
<evidence type="ECO:0000313" key="3">
    <source>
        <dbReference type="Proteomes" id="UP000078046"/>
    </source>
</evidence>
<name>A0A177B1Q8_9BILA</name>
<keyword evidence="1" id="KW-0175">Coiled coil</keyword>
<evidence type="ECO:0000256" key="1">
    <source>
        <dbReference type="SAM" id="Coils"/>
    </source>
</evidence>
<keyword evidence="3" id="KW-1185">Reference proteome</keyword>
<evidence type="ECO:0000313" key="2">
    <source>
        <dbReference type="EMBL" id="OAF68209.1"/>
    </source>
</evidence>
<accession>A0A177B1Q8</accession>
<feature type="coiled-coil region" evidence="1">
    <location>
        <begin position="85"/>
        <end position="126"/>
    </location>
</feature>
<comment type="caution">
    <text evidence="2">The sequence shown here is derived from an EMBL/GenBank/DDBJ whole genome shotgun (WGS) entry which is preliminary data.</text>
</comment>
<organism evidence="2 3">
    <name type="scientific">Intoshia linei</name>
    <dbReference type="NCBI Taxonomy" id="1819745"/>
    <lineage>
        <taxon>Eukaryota</taxon>
        <taxon>Metazoa</taxon>
        <taxon>Spiralia</taxon>
        <taxon>Lophotrochozoa</taxon>
        <taxon>Mesozoa</taxon>
        <taxon>Orthonectida</taxon>
        <taxon>Rhopaluridae</taxon>
        <taxon>Intoshia</taxon>
    </lineage>
</organism>
<proteinExistence type="predicted"/>
<protein>
    <submittedName>
        <fullName evidence="2">Uncharacterized protein</fullName>
    </submittedName>
</protein>